<protein>
    <submittedName>
        <fullName evidence="4">N-acetylglucosaminyl-diphospho-decaprenol L-rhamnosyltransferase</fullName>
        <ecNumber evidence="4">2.4.1.289</ecNumber>
    </submittedName>
</protein>
<dbReference type="RefSeq" id="WP_197446774.1">
    <property type="nucleotide sequence ID" value="NZ_CP036426.1"/>
</dbReference>
<dbReference type="EMBL" id="CP036426">
    <property type="protein sequence ID" value="QDV33537.1"/>
    <property type="molecule type" value="Genomic_DNA"/>
</dbReference>
<accession>A0A518GY73</accession>
<evidence type="ECO:0000256" key="1">
    <source>
        <dbReference type="SAM" id="Coils"/>
    </source>
</evidence>
<evidence type="ECO:0000256" key="2">
    <source>
        <dbReference type="SAM" id="MobiDB-lite"/>
    </source>
</evidence>
<name>A0A518GY73_9BACT</name>
<dbReference type="AlphaFoldDB" id="A0A518GY73"/>
<feature type="domain" description="Glycosyltransferase 2-like" evidence="3">
    <location>
        <begin position="244"/>
        <end position="395"/>
    </location>
</feature>
<keyword evidence="4" id="KW-0808">Transferase</keyword>
<feature type="compositionally biased region" description="Low complexity" evidence="2">
    <location>
        <begin position="168"/>
        <end position="181"/>
    </location>
</feature>
<dbReference type="CDD" id="cd04186">
    <property type="entry name" value="GT_2_like_c"/>
    <property type="match status" value="1"/>
</dbReference>
<dbReference type="GO" id="GO:0102096">
    <property type="term" value="F:decaprenyl-N-acetyl-alpha-D-glucosaminyl-pyrophosphate:dTDP-alpha-L-rhamnose rhamnosyltransferase activity"/>
    <property type="evidence" value="ECO:0007669"/>
    <property type="project" value="UniProtKB-EC"/>
</dbReference>
<dbReference type="Gene3D" id="3.90.550.10">
    <property type="entry name" value="Spore Coat Polysaccharide Biosynthesis Protein SpsA, Chain A"/>
    <property type="match status" value="2"/>
</dbReference>
<evidence type="ECO:0000313" key="4">
    <source>
        <dbReference type="EMBL" id="QDV33537.1"/>
    </source>
</evidence>
<dbReference type="SUPFAM" id="SSF53756">
    <property type="entry name" value="UDP-Glycosyltransferase/glycogen phosphorylase"/>
    <property type="match status" value="1"/>
</dbReference>
<feature type="region of interest" description="Disordered" evidence="2">
    <location>
        <begin position="1"/>
        <end position="25"/>
    </location>
</feature>
<feature type="domain" description="Glycosyltransferase 2-like" evidence="3">
    <location>
        <begin position="496"/>
        <end position="620"/>
    </location>
</feature>
<dbReference type="Proteomes" id="UP000317835">
    <property type="component" value="Chromosome"/>
</dbReference>
<dbReference type="SUPFAM" id="SSF53448">
    <property type="entry name" value="Nucleotide-diphospho-sugar transferases"/>
    <property type="match status" value="2"/>
</dbReference>
<evidence type="ECO:0000313" key="5">
    <source>
        <dbReference type="Proteomes" id="UP000317835"/>
    </source>
</evidence>
<dbReference type="InterPro" id="IPR001173">
    <property type="entry name" value="Glyco_trans_2-like"/>
</dbReference>
<dbReference type="Pfam" id="PF00535">
    <property type="entry name" value="Glycos_transf_2"/>
    <property type="match status" value="2"/>
</dbReference>
<keyword evidence="5" id="KW-1185">Reference proteome</keyword>
<dbReference type="Pfam" id="PF13692">
    <property type="entry name" value="Glyco_trans_1_4"/>
    <property type="match status" value="1"/>
</dbReference>
<reference evidence="4 5" key="1">
    <citation type="submission" date="2019-02" db="EMBL/GenBank/DDBJ databases">
        <title>Deep-cultivation of Planctomycetes and their phenomic and genomic characterization uncovers novel biology.</title>
        <authorList>
            <person name="Wiegand S."/>
            <person name="Jogler M."/>
            <person name="Boedeker C."/>
            <person name="Pinto D."/>
            <person name="Vollmers J."/>
            <person name="Rivas-Marin E."/>
            <person name="Kohn T."/>
            <person name="Peeters S.H."/>
            <person name="Heuer A."/>
            <person name="Rast P."/>
            <person name="Oberbeckmann S."/>
            <person name="Bunk B."/>
            <person name="Jeske O."/>
            <person name="Meyerdierks A."/>
            <person name="Storesund J.E."/>
            <person name="Kallscheuer N."/>
            <person name="Luecker S."/>
            <person name="Lage O.M."/>
            <person name="Pohl T."/>
            <person name="Merkel B.J."/>
            <person name="Hornburger P."/>
            <person name="Mueller R.-W."/>
            <person name="Bruemmer F."/>
            <person name="Labrenz M."/>
            <person name="Spormann A.M."/>
            <person name="Op den Camp H."/>
            <person name="Overmann J."/>
            <person name="Amann R."/>
            <person name="Jetten M.S.M."/>
            <person name="Mascher T."/>
            <person name="Medema M.H."/>
            <person name="Devos D.P."/>
            <person name="Kaster A.-K."/>
            <person name="Ovreas L."/>
            <person name="Rohde M."/>
            <person name="Galperin M.Y."/>
            <person name="Jogler C."/>
        </authorList>
    </citation>
    <scope>NUCLEOTIDE SEQUENCE [LARGE SCALE GENOMIC DNA]</scope>
    <source>
        <strain evidence="4 5">ElP</strain>
    </source>
</reference>
<dbReference type="Gene3D" id="3.40.50.2000">
    <property type="entry name" value="Glycogen Phosphorylase B"/>
    <property type="match status" value="2"/>
</dbReference>
<dbReference type="InterPro" id="IPR029044">
    <property type="entry name" value="Nucleotide-diphossugar_trans"/>
</dbReference>
<dbReference type="PANTHER" id="PTHR43179:SF7">
    <property type="entry name" value="RHAMNOSYLTRANSFERASE WBBL"/>
    <property type="match status" value="1"/>
</dbReference>
<keyword evidence="4" id="KW-0328">Glycosyltransferase</keyword>
<organism evidence="4 5">
    <name type="scientific">Tautonia plasticadhaerens</name>
    <dbReference type="NCBI Taxonomy" id="2527974"/>
    <lineage>
        <taxon>Bacteria</taxon>
        <taxon>Pseudomonadati</taxon>
        <taxon>Planctomycetota</taxon>
        <taxon>Planctomycetia</taxon>
        <taxon>Isosphaerales</taxon>
        <taxon>Isosphaeraceae</taxon>
        <taxon>Tautonia</taxon>
    </lineage>
</organism>
<sequence length="1152" mass="126516">MPDRPDRRHLPAVLPDPDQPSGIAPPHSQFEAIRTGTARMLELGLEERDRWIRSLEARVAERDRRGDALRGQVVERGLYATWLQSEIDVRDRRVGELLERLDEHSAEVARISAELEAMRSSRAWRAASLLQGAARGCRRRLEAAMSRGVQRLTGRTRRIEPELLMSDTAPATAPIRTTPEPVRTPDSAPDGPGNSMRDPNAILRFIPPRSDPYDEWLRNNAWDATRVAEAGRLLDRLERRPRISVVVATHGVGTRALRETLSSLREQIYPDREVILVGGTEATAASVADGPVIVGAPDDEPFRALREAVDRASGEYVVVLEQGARLAPDALLEYARAAAEPDEPPVLIYSDEDRVARDGSRFGPRFRPGWSPEALLSHQAIGRTFAVRRSVLEQVGGIRVERRDAWAYDLALRLSEIPGGFERVPRVLVHVPAERGESDPIERCTAATIARMAEALVEAMGRRGIVAGVSQPEWASRERFAGFELGFPEDGPKVAILIPTRDRVELLRRCVDSVLERTAYGNFEIVIIDNGSERPETLGYLAGLGAPCRVVRSENDGSGFNYARLHNEVVRSLDVGSEFVVFLNNDTEVRRPEWLGQLVGYGSMPGVGAVGARLLYADGRVQHAGILTGLYDGNPGHAARLAPWWDGGDQRLGRLSRNLGAVTAACMLVRRSTFLGLGGFDQERFAVGYNDVDFCLRLGRDGLRCVFAPRAELLHFEGASRGFEEDRREAVAYRATWGDHVDPFHHPALSKRDERLGVCTRRLDIPDSRRDRPIRVAYEVDRLDGTGNGRFLLELATGLRDRGLVVPSVRAGKDGPIGDRLRDAGIRVEVDGERGGRRPIDHSRSLAEGGMLDGFDLVHAIGLDRFTSIHAARLAGIPALWTVRQSGDFRDAFAMLDDESARAAIEAFSDAYRVTFPAWGVRRPYHPVESRWNYEVVREEVAATSGFPDRSAAREALGIAPGAWVVACVHDSGDDGARDFLDAVLPVLRSNRAAIALISTTPESMRDMAREEGVRSLGDRLRFIAASLDPIEWLPSSDLLVCPSRRDLSPGAMATGRALGLPIILAAVAGIDEFSTPGRDALVYEPGDAARLRSRIEQVLVDPAMLRSLSAPGGPVEPAGRMVPTYDRLYREAIAVGSGRGKQGSRTMTGAA</sequence>
<feature type="region of interest" description="Disordered" evidence="2">
    <location>
        <begin position="162"/>
        <end position="199"/>
    </location>
</feature>
<dbReference type="PANTHER" id="PTHR43179">
    <property type="entry name" value="RHAMNOSYLTRANSFERASE WBBL"/>
    <property type="match status" value="1"/>
</dbReference>
<keyword evidence="1" id="KW-0175">Coiled coil</keyword>
<evidence type="ECO:0000259" key="3">
    <source>
        <dbReference type="Pfam" id="PF00535"/>
    </source>
</evidence>
<dbReference type="KEGG" id="tpla:ElP_14100"/>
<proteinExistence type="predicted"/>
<gene>
    <name evidence="4" type="primary">wbbL_1</name>
    <name evidence="4" type="ORF">ElP_14100</name>
</gene>
<feature type="coiled-coil region" evidence="1">
    <location>
        <begin position="94"/>
        <end position="121"/>
    </location>
</feature>
<dbReference type="EC" id="2.4.1.289" evidence="4"/>